<accession>A0AAE0WIV7</accession>
<feature type="compositionally biased region" description="Basic and acidic residues" evidence="2">
    <location>
        <begin position="400"/>
        <end position="412"/>
    </location>
</feature>
<sequence length="418" mass="47189">MQTLQTPAIRGVRTQEPGTPMDGRISVYNIDFLRHRARWIRDDLDPRVAREGGDALHADEILKLDEFLRRLRNSNNSIDDIRVSRIHLAILSIAGHGTRWPIRLIDRCDELRAVWEVKYGPLKKLGILLYEQGGRLYDICTPEDASKEILVAKWLKTPEGTKLSPVRSLRHGDLGFKPGDWWINPLFAFREGIINHSEAKGGTISDSIGAYAVVLAGSQEKSCSNANSFVYRPSNNDKGRYRLASGAPESRQPVRILRSHNLQSFLAPKAGLRYDGLHKVSGWSIKRDAKTKAMVYDIHFVRLPDQQPMEEVLCRPWTEEIEDYKEYKRLRFLVRDKKAEAVRSVAGALSTLAGSADGACDVDDVHTEASSSGDLTGDSLAAFEVTRARDRRPRRVSSFDTRRKNSDDDCVRSDSMFD</sequence>
<keyword evidence="1" id="KW-0539">Nucleus</keyword>
<name>A0AAE0WIV7_9PEZI</name>
<dbReference type="InterPro" id="IPR003105">
    <property type="entry name" value="SRA_YDG"/>
</dbReference>
<comment type="caution">
    <text evidence="4">The sequence shown here is derived from an EMBL/GenBank/DDBJ whole genome shotgun (WGS) entry which is preliminary data.</text>
</comment>
<dbReference type="AlphaFoldDB" id="A0AAE0WIV7"/>
<feature type="domain" description="YDG" evidence="3">
    <location>
        <begin position="175"/>
        <end position="306"/>
    </location>
</feature>
<dbReference type="InterPro" id="IPR036987">
    <property type="entry name" value="SRA-YDG_sf"/>
</dbReference>
<reference evidence="4" key="1">
    <citation type="submission" date="2023-07" db="EMBL/GenBank/DDBJ databases">
        <title>Black Yeasts Isolated from many extreme environments.</title>
        <authorList>
            <person name="Coleine C."/>
            <person name="Stajich J.E."/>
            <person name="Selbmann L."/>
        </authorList>
    </citation>
    <scope>NUCLEOTIDE SEQUENCE</scope>
    <source>
        <strain evidence="4">CCFEE 5485</strain>
    </source>
</reference>
<feature type="region of interest" description="Disordered" evidence="2">
    <location>
        <begin position="1"/>
        <end position="20"/>
    </location>
</feature>
<dbReference type="EMBL" id="JAUTXT010000044">
    <property type="protein sequence ID" value="KAK3671336.1"/>
    <property type="molecule type" value="Genomic_DNA"/>
</dbReference>
<protein>
    <recommendedName>
        <fullName evidence="3">YDG domain-containing protein</fullName>
    </recommendedName>
</protein>
<proteinExistence type="predicted"/>
<feature type="region of interest" description="Disordered" evidence="2">
    <location>
        <begin position="394"/>
        <end position="418"/>
    </location>
</feature>
<dbReference type="InterPro" id="IPR015947">
    <property type="entry name" value="PUA-like_sf"/>
</dbReference>
<evidence type="ECO:0000256" key="2">
    <source>
        <dbReference type="SAM" id="MobiDB-lite"/>
    </source>
</evidence>
<organism evidence="4 5">
    <name type="scientific">Recurvomyces mirabilis</name>
    <dbReference type="NCBI Taxonomy" id="574656"/>
    <lineage>
        <taxon>Eukaryota</taxon>
        <taxon>Fungi</taxon>
        <taxon>Dikarya</taxon>
        <taxon>Ascomycota</taxon>
        <taxon>Pezizomycotina</taxon>
        <taxon>Dothideomycetes</taxon>
        <taxon>Dothideomycetidae</taxon>
        <taxon>Mycosphaerellales</taxon>
        <taxon>Teratosphaeriaceae</taxon>
        <taxon>Recurvomyces</taxon>
    </lineage>
</organism>
<dbReference type="Pfam" id="PF02182">
    <property type="entry name" value="SAD_SRA"/>
    <property type="match status" value="1"/>
</dbReference>
<evidence type="ECO:0000256" key="1">
    <source>
        <dbReference type="ARBA" id="ARBA00023242"/>
    </source>
</evidence>
<evidence type="ECO:0000313" key="4">
    <source>
        <dbReference type="EMBL" id="KAK3671336.1"/>
    </source>
</evidence>
<gene>
    <name evidence="4" type="ORF">LTR78_008796</name>
</gene>
<dbReference type="SUPFAM" id="SSF88697">
    <property type="entry name" value="PUA domain-like"/>
    <property type="match status" value="1"/>
</dbReference>
<evidence type="ECO:0000313" key="5">
    <source>
        <dbReference type="Proteomes" id="UP001274830"/>
    </source>
</evidence>
<keyword evidence="5" id="KW-1185">Reference proteome</keyword>
<dbReference type="Gene3D" id="2.30.280.10">
    <property type="entry name" value="SRA-YDG"/>
    <property type="match status" value="1"/>
</dbReference>
<evidence type="ECO:0000259" key="3">
    <source>
        <dbReference type="Pfam" id="PF02182"/>
    </source>
</evidence>
<dbReference type="Proteomes" id="UP001274830">
    <property type="component" value="Unassembled WGS sequence"/>
</dbReference>